<organism evidence="1">
    <name type="scientific">Synechococcus sp. SB0676_bin_10</name>
    <dbReference type="NCBI Taxonomy" id="2604869"/>
    <lineage>
        <taxon>Bacteria</taxon>
        <taxon>Bacillati</taxon>
        <taxon>Cyanobacteriota</taxon>
        <taxon>Cyanophyceae</taxon>
        <taxon>Synechococcales</taxon>
        <taxon>Synechococcaceae</taxon>
        <taxon>Synechococcus</taxon>
    </lineage>
</organism>
<proteinExistence type="predicted"/>
<sequence length="378" mass="39677">MKQLFRDQLSPLELRSRLFATANKSGIYADRSRYGQGLMDLGAATNPWGVATFMDTRSSAPGSGGARVDSSFLSLGAPFGDGLTQSLGQQEVAAFDSLGAPFWFEAASFTVPSGGTSLATRLNDFLHPAQLRSIPETWQFNLQEKATATEIGHLALTNGASRLTMAGPQGVSATAFHKPQALEGLSFAWSPAPLPGIAFGAGYLNEQDSLLGSSASGALGGQLSGQTLFFTTELDTALPAGWQLAAQGELGMVGPSVASSQFINDFSSLSTSAFRLAASRPFANGSTLRFSLSSPLRVDSGAADLSLPTGRTQDGSVTGRDFSASLVPTGRQLDLTAMVEFPALGGDISLGATRSEQPRHQRDALAEWAFFTGYRASW</sequence>
<evidence type="ECO:0000313" key="1">
    <source>
        <dbReference type="EMBL" id="MYG37664.1"/>
    </source>
</evidence>
<evidence type="ECO:0008006" key="2">
    <source>
        <dbReference type="Google" id="ProtNLM"/>
    </source>
</evidence>
<gene>
    <name evidence="1" type="ORF">F4162_01300</name>
</gene>
<accession>A0A6B1F8W8</accession>
<protein>
    <recommendedName>
        <fullName evidence="2">Autotransporter outer membrane beta-barrel domain-containing protein</fullName>
    </recommendedName>
</protein>
<comment type="caution">
    <text evidence="1">The sequence shown here is derived from an EMBL/GenBank/DDBJ whole genome shotgun (WGS) entry which is preliminary data.</text>
</comment>
<dbReference type="AlphaFoldDB" id="A0A6B1F8W8"/>
<reference evidence="1" key="1">
    <citation type="submission" date="2019-09" db="EMBL/GenBank/DDBJ databases">
        <title>Characterisation of the sponge microbiome using genome-centric metagenomics.</title>
        <authorList>
            <person name="Engelberts J.P."/>
            <person name="Robbins S.J."/>
            <person name="De Goeij J.M."/>
            <person name="Aranda M."/>
            <person name="Bell S.C."/>
            <person name="Webster N.S."/>
        </authorList>
    </citation>
    <scope>NUCLEOTIDE SEQUENCE</scope>
    <source>
        <strain evidence="1">SB0676_bin_10</strain>
    </source>
</reference>
<dbReference type="EMBL" id="VYDO01000051">
    <property type="protein sequence ID" value="MYG37664.1"/>
    <property type="molecule type" value="Genomic_DNA"/>
</dbReference>
<name>A0A6B1F8W8_9SYNE</name>